<accession>A0A212JDK2</accession>
<dbReference type="EMBL" id="FLUQ01000001">
    <property type="protein sequence ID" value="SBV97537.1"/>
    <property type="molecule type" value="Genomic_DNA"/>
</dbReference>
<dbReference type="PANTHER" id="PTHR43800">
    <property type="entry name" value="PEPTIDYL-LYSINE N-ACETYLTRANSFERASE YJAB"/>
    <property type="match status" value="1"/>
</dbReference>
<dbReference type="PROSITE" id="PS51186">
    <property type="entry name" value="GNAT"/>
    <property type="match status" value="1"/>
</dbReference>
<dbReference type="CDD" id="cd04301">
    <property type="entry name" value="NAT_SF"/>
    <property type="match status" value="1"/>
</dbReference>
<dbReference type="PANTHER" id="PTHR43800:SF1">
    <property type="entry name" value="PEPTIDYL-LYSINE N-ACETYLTRANSFERASE YJAB"/>
    <property type="match status" value="1"/>
</dbReference>
<sequence length="152" mass="16896">MPLIRPPHAAERDGLLALWERSVRATHHFLAEKDIAYYRPMVREFLASPLEIWVAAAETANTPLGFMGLDIASAATLAWKLEALFVDPARSRRGVGTLLIRHARLLKGRLDLDVNEQNPGARAFYSRLGFVETGRSPRDGAGKPFPLIHMKG</sequence>
<keyword evidence="2" id="KW-0012">Acyltransferase</keyword>
<keyword evidence="1 4" id="KW-0808">Transferase</keyword>
<feature type="domain" description="N-acetyltransferase" evidence="3">
    <location>
        <begin position="2"/>
        <end position="152"/>
    </location>
</feature>
<protein>
    <submittedName>
        <fullName evidence="4">Acetyltransferase, GNAT family</fullName>
    </submittedName>
</protein>
<dbReference type="GO" id="GO:0016747">
    <property type="term" value="F:acyltransferase activity, transferring groups other than amino-acyl groups"/>
    <property type="evidence" value="ECO:0007669"/>
    <property type="project" value="InterPro"/>
</dbReference>
<name>A0A212JDK2_9DELT</name>
<reference evidence="4" key="1">
    <citation type="submission" date="2016-04" db="EMBL/GenBank/DDBJ databases">
        <authorList>
            <person name="Evans L.H."/>
            <person name="Alamgir A."/>
            <person name="Owens N."/>
            <person name="Weber N.D."/>
            <person name="Virtaneva K."/>
            <person name="Barbian K."/>
            <person name="Babar A."/>
            <person name="Rosenke K."/>
        </authorList>
    </citation>
    <scope>NUCLEOTIDE SEQUENCE</scope>
    <source>
        <strain evidence="4">86</strain>
    </source>
</reference>
<dbReference type="InterPro" id="IPR016181">
    <property type="entry name" value="Acyl_CoA_acyltransferase"/>
</dbReference>
<evidence type="ECO:0000259" key="3">
    <source>
        <dbReference type="PROSITE" id="PS51186"/>
    </source>
</evidence>
<evidence type="ECO:0000256" key="1">
    <source>
        <dbReference type="ARBA" id="ARBA00022679"/>
    </source>
</evidence>
<organism evidence="4">
    <name type="scientific">uncultured delta proteobacterium</name>
    <dbReference type="NCBI Taxonomy" id="34034"/>
    <lineage>
        <taxon>Bacteria</taxon>
        <taxon>Deltaproteobacteria</taxon>
        <taxon>environmental samples</taxon>
    </lineage>
</organism>
<dbReference type="InterPro" id="IPR000182">
    <property type="entry name" value="GNAT_dom"/>
</dbReference>
<dbReference type="AlphaFoldDB" id="A0A212JDK2"/>
<proteinExistence type="predicted"/>
<dbReference type="Pfam" id="PF13508">
    <property type="entry name" value="Acetyltransf_7"/>
    <property type="match status" value="1"/>
</dbReference>
<dbReference type="SUPFAM" id="SSF55729">
    <property type="entry name" value="Acyl-CoA N-acyltransferases (Nat)"/>
    <property type="match status" value="1"/>
</dbReference>
<gene>
    <name evidence="4" type="ORF">KL86DPRO_11234</name>
</gene>
<evidence type="ECO:0000313" key="4">
    <source>
        <dbReference type="EMBL" id="SBV97537.1"/>
    </source>
</evidence>
<evidence type="ECO:0000256" key="2">
    <source>
        <dbReference type="ARBA" id="ARBA00023315"/>
    </source>
</evidence>
<dbReference type="Gene3D" id="3.40.630.30">
    <property type="match status" value="1"/>
</dbReference>